<accession>A0A9P6D2F9</accession>
<protein>
    <recommendedName>
        <fullName evidence="2">Hyaluronan/mRNA-binding protein domain-containing protein</fullName>
    </recommendedName>
</protein>
<gene>
    <name evidence="3" type="ORF">BDN70DRAFT_876355</name>
</gene>
<evidence type="ECO:0000256" key="1">
    <source>
        <dbReference type="SAM" id="MobiDB-lite"/>
    </source>
</evidence>
<reference evidence="3" key="1">
    <citation type="submission" date="2020-11" db="EMBL/GenBank/DDBJ databases">
        <authorList>
            <consortium name="DOE Joint Genome Institute"/>
            <person name="Ahrendt S."/>
            <person name="Riley R."/>
            <person name="Andreopoulos W."/>
            <person name="Labutti K."/>
            <person name="Pangilinan J."/>
            <person name="Ruiz-Duenas F.J."/>
            <person name="Barrasa J.M."/>
            <person name="Sanchez-Garcia M."/>
            <person name="Camarero S."/>
            <person name="Miyauchi S."/>
            <person name="Serrano A."/>
            <person name="Linde D."/>
            <person name="Babiker R."/>
            <person name="Drula E."/>
            <person name="Ayuso-Fernandez I."/>
            <person name="Pacheco R."/>
            <person name="Padilla G."/>
            <person name="Ferreira P."/>
            <person name="Barriuso J."/>
            <person name="Kellner H."/>
            <person name="Castanera R."/>
            <person name="Alfaro M."/>
            <person name="Ramirez L."/>
            <person name="Pisabarro A.G."/>
            <person name="Kuo A."/>
            <person name="Tritt A."/>
            <person name="Lipzen A."/>
            <person name="He G."/>
            <person name="Yan M."/>
            <person name="Ng V."/>
            <person name="Cullen D."/>
            <person name="Martin F."/>
            <person name="Rosso M.-N."/>
            <person name="Henrissat B."/>
            <person name="Hibbett D."/>
            <person name="Martinez A.T."/>
            <person name="Grigoriev I.V."/>
        </authorList>
    </citation>
    <scope>NUCLEOTIDE SEQUENCE</scope>
    <source>
        <strain evidence="3">CIRM-BRFM 674</strain>
    </source>
</reference>
<feature type="compositionally biased region" description="Basic and acidic residues" evidence="1">
    <location>
        <begin position="73"/>
        <end position="88"/>
    </location>
</feature>
<dbReference type="PANTHER" id="PTHR12299:SF17">
    <property type="entry name" value="AT19571P-RELATED"/>
    <property type="match status" value="1"/>
</dbReference>
<evidence type="ECO:0000313" key="4">
    <source>
        <dbReference type="Proteomes" id="UP000807469"/>
    </source>
</evidence>
<organism evidence="3 4">
    <name type="scientific">Pholiota conissans</name>
    <dbReference type="NCBI Taxonomy" id="109636"/>
    <lineage>
        <taxon>Eukaryota</taxon>
        <taxon>Fungi</taxon>
        <taxon>Dikarya</taxon>
        <taxon>Basidiomycota</taxon>
        <taxon>Agaricomycotina</taxon>
        <taxon>Agaricomycetes</taxon>
        <taxon>Agaricomycetidae</taxon>
        <taxon>Agaricales</taxon>
        <taxon>Agaricineae</taxon>
        <taxon>Strophariaceae</taxon>
        <taxon>Pholiota</taxon>
    </lineage>
</organism>
<feature type="compositionally biased region" description="Low complexity" evidence="1">
    <location>
        <begin position="138"/>
        <end position="180"/>
    </location>
</feature>
<feature type="compositionally biased region" description="Basic and acidic residues" evidence="1">
    <location>
        <begin position="265"/>
        <end position="301"/>
    </location>
</feature>
<name>A0A9P6D2F9_9AGAR</name>
<dbReference type="Pfam" id="PF04774">
    <property type="entry name" value="HABP4_PAI-RBP1"/>
    <property type="match status" value="1"/>
</dbReference>
<dbReference type="Gene3D" id="6.10.140.1040">
    <property type="match status" value="1"/>
</dbReference>
<evidence type="ECO:0000313" key="3">
    <source>
        <dbReference type="EMBL" id="KAF9481389.1"/>
    </source>
</evidence>
<dbReference type="SMART" id="SM01233">
    <property type="entry name" value="HABP4_PAI-RBP1"/>
    <property type="match status" value="1"/>
</dbReference>
<feature type="compositionally biased region" description="Low complexity" evidence="1">
    <location>
        <begin position="44"/>
        <end position="58"/>
    </location>
</feature>
<dbReference type="EMBL" id="MU155179">
    <property type="protein sequence ID" value="KAF9481389.1"/>
    <property type="molecule type" value="Genomic_DNA"/>
</dbReference>
<keyword evidence="4" id="KW-1185">Reference proteome</keyword>
<feature type="region of interest" description="Disordered" evidence="1">
    <location>
        <begin position="247"/>
        <end position="335"/>
    </location>
</feature>
<dbReference type="InterPro" id="IPR006861">
    <property type="entry name" value="HABP4_PAIRBP1-bd"/>
</dbReference>
<feature type="compositionally biased region" description="Basic and acidic residues" evidence="1">
    <location>
        <begin position="103"/>
        <end position="120"/>
    </location>
</feature>
<sequence length="335" mass="35346">MSVATKNPFALLDDDAPAVTAPVQKEEPAPAPAPAARGTAQKSRGGPAARGGKYYARGGKPKDAAPAATEDSEAPKKFEAREPRDGARGRGRGRGAPRGGRGRPFDRHSQTGKTDSDKKIHQSWGGDDGNTELKVEEAAVVDATTEATGAEWGAEASAADWSGATGEASADAWAAPATESADAEAKPERRSRRDAEPEEEDNTLTLDQYLAQQKEKDAIVPKLETRKANDGANDVFKDAIALTKNEEEDAYFVGKSKSAPKTRAKKEEKVYLEIDARFERPDRGGRGRGRGGEGRGGDRGARGTRGRGAPRGGRQNGASAPVVNVDDQTAFPSLS</sequence>
<dbReference type="PANTHER" id="PTHR12299">
    <property type="entry name" value="HYALURONIC ACID-BINDING PROTEIN 4"/>
    <property type="match status" value="1"/>
</dbReference>
<comment type="caution">
    <text evidence="3">The sequence shown here is derived from an EMBL/GenBank/DDBJ whole genome shotgun (WGS) entry which is preliminary data.</text>
</comment>
<dbReference type="Proteomes" id="UP000807469">
    <property type="component" value="Unassembled WGS sequence"/>
</dbReference>
<dbReference type="GO" id="GO:0005737">
    <property type="term" value="C:cytoplasm"/>
    <property type="evidence" value="ECO:0007669"/>
    <property type="project" value="TreeGrafter"/>
</dbReference>
<feature type="domain" description="Hyaluronan/mRNA-binding protein" evidence="2">
    <location>
        <begin position="101"/>
        <end position="231"/>
    </location>
</feature>
<dbReference type="GO" id="GO:0003723">
    <property type="term" value="F:RNA binding"/>
    <property type="evidence" value="ECO:0007669"/>
    <property type="project" value="InterPro"/>
</dbReference>
<dbReference type="AlphaFoldDB" id="A0A9P6D2F9"/>
<dbReference type="OrthoDB" id="5390558at2759"/>
<evidence type="ECO:0000259" key="2">
    <source>
        <dbReference type="SMART" id="SM01233"/>
    </source>
</evidence>
<dbReference type="InterPro" id="IPR039764">
    <property type="entry name" value="HABP4/SERBP1-like"/>
</dbReference>
<proteinExistence type="predicted"/>
<feature type="compositionally biased region" description="Basic and acidic residues" evidence="1">
    <location>
        <begin position="183"/>
        <end position="195"/>
    </location>
</feature>
<dbReference type="GO" id="GO:0005634">
    <property type="term" value="C:nucleus"/>
    <property type="evidence" value="ECO:0007669"/>
    <property type="project" value="TreeGrafter"/>
</dbReference>
<feature type="region of interest" description="Disordered" evidence="1">
    <location>
        <begin position="1"/>
        <end position="206"/>
    </location>
</feature>
<feature type="compositionally biased region" description="Polar residues" evidence="1">
    <location>
        <begin position="326"/>
        <end position="335"/>
    </location>
</feature>